<gene>
    <name evidence="10" type="ORF">AACH11_03760</name>
</gene>
<organism evidence="10 11">
    <name type="scientific">Pseudaquabacterium rugosum</name>
    <dbReference type="NCBI Taxonomy" id="2984194"/>
    <lineage>
        <taxon>Bacteria</taxon>
        <taxon>Pseudomonadati</taxon>
        <taxon>Pseudomonadota</taxon>
        <taxon>Betaproteobacteria</taxon>
        <taxon>Burkholderiales</taxon>
        <taxon>Sphaerotilaceae</taxon>
        <taxon>Pseudaquabacterium</taxon>
    </lineage>
</organism>
<dbReference type="InterPro" id="IPR010971">
    <property type="entry name" value="UbiH/COQ6"/>
</dbReference>
<keyword evidence="11" id="KW-1185">Reference proteome</keyword>
<dbReference type="InterPro" id="IPR036188">
    <property type="entry name" value="FAD/NAD-bd_sf"/>
</dbReference>
<feature type="region of interest" description="Disordered" evidence="8">
    <location>
        <begin position="95"/>
        <end position="117"/>
    </location>
</feature>
<dbReference type="InterPro" id="IPR051205">
    <property type="entry name" value="UbiH/COQ6_monooxygenase"/>
</dbReference>
<dbReference type="Proteomes" id="UP001368500">
    <property type="component" value="Unassembled WGS sequence"/>
</dbReference>
<evidence type="ECO:0000256" key="7">
    <source>
        <dbReference type="ARBA" id="ARBA00023033"/>
    </source>
</evidence>
<keyword evidence="6" id="KW-0560">Oxidoreductase</keyword>
<evidence type="ECO:0000313" key="10">
    <source>
        <dbReference type="EMBL" id="MEK8025076.1"/>
    </source>
</evidence>
<evidence type="ECO:0000313" key="11">
    <source>
        <dbReference type="Proteomes" id="UP001368500"/>
    </source>
</evidence>
<sequence>MLIVGAGPAGLALACALADLGLRVCVLEQQPLAAIAHPADDGREIALTHRARGVMSRLGLWSALPADLISPLREARVLDGLQAERGLAAALRFGPEHARRTPAHTRTDADARTGQARQTDDDVLGWLVPNHAIRAAAWQAASHRAGIRIEAEARVLALQLPAAAGAAAAAGPFPRPAPSPAPDPALATLTLADGRVLRAALVVAADSRLSTVRRMAGIGAAMHDFGRSVIVAPVAHARDHGGIAWECFRYGNTLALLPLTQQRSSAVVTLPTHAVADWMALDDTAFSARIAQQCGGRLGAMAPAGPRHGYPLVAVYAHRFVAPRFALVGDAAVGMHPVTAHGYNFGLYGIEVLATQLQQALQATARVAAVRDAGAPATGHGGRLAQVPAAALQAALAHYQREHRQRTLPVFAGTQAVVGLYTDERGPARLLRRAVLGIAEHLPPVNRLIKQAVTRQLTGSATA</sequence>
<comment type="cofactor">
    <cofactor evidence="1">
        <name>FAD</name>
        <dbReference type="ChEBI" id="CHEBI:57692"/>
    </cofactor>
</comment>
<dbReference type="NCBIfam" id="TIGR01988">
    <property type="entry name" value="Ubi-OHases"/>
    <property type="match status" value="1"/>
</dbReference>
<comment type="similarity">
    <text evidence="3">Belongs to the UbiH/COQ6 family.</text>
</comment>
<dbReference type="Pfam" id="PF13450">
    <property type="entry name" value="NAD_binding_8"/>
    <property type="match status" value="1"/>
</dbReference>
<evidence type="ECO:0000256" key="6">
    <source>
        <dbReference type="ARBA" id="ARBA00023002"/>
    </source>
</evidence>
<dbReference type="Gene3D" id="3.50.50.60">
    <property type="entry name" value="FAD/NAD(P)-binding domain"/>
    <property type="match status" value="2"/>
</dbReference>
<dbReference type="RefSeq" id="WP_341372859.1">
    <property type="nucleotide sequence ID" value="NZ_JBBUTF010000003.1"/>
</dbReference>
<dbReference type="EMBL" id="JBBUTF010000003">
    <property type="protein sequence ID" value="MEK8025076.1"/>
    <property type="molecule type" value="Genomic_DNA"/>
</dbReference>
<feature type="domain" description="FAD-binding" evidence="9">
    <location>
        <begin position="196"/>
        <end position="368"/>
    </location>
</feature>
<comment type="caution">
    <text evidence="10">The sequence shown here is derived from an EMBL/GenBank/DDBJ whole genome shotgun (WGS) entry which is preliminary data.</text>
</comment>
<dbReference type="Pfam" id="PF01494">
    <property type="entry name" value="FAD_binding_3"/>
    <property type="match status" value="1"/>
</dbReference>
<proteinExistence type="inferred from homology"/>
<evidence type="ECO:0000256" key="1">
    <source>
        <dbReference type="ARBA" id="ARBA00001974"/>
    </source>
</evidence>
<dbReference type="InterPro" id="IPR002938">
    <property type="entry name" value="FAD-bd"/>
</dbReference>
<evidence type="ECO:0000256" key="2">
    <source>
        <dbReference type="ARBA" id="ARBA00004749"/>
    </source>
</evidence>
<feature type="compositionally biased region" description="Basic and acidic residues" evidence="8">
    <location>
        <begin position="95"/>
        <end position="111"/>
    </location>
</feature>
<evidence type="ECO:0000256" key="8">
    <source>
        <dbReference type="SAM" id="MobiDB-lite"/>
    </source>
</evidence>
<dbReference type="GO" id="GO:0004497">
    <property type="term" value="F:monooxygenase activity"/>
    <property type="evidence" value="ECO:0007669"/>
    <property type="project" value="UniProtKB-KW"/>
</dbReference>
<evidence type="ECO:0000256" key="4">
    <source>
        <dbReference type="ARBA" id="ARBA00022630"/>
    </source>
</evidence>
<comment type="pathway">
    <text evidence="2">Cofactor biosynthesis; ubiquinone biosynthesis.</text>
</comment>
<evidence type="ECO:0000256" key="3">
    <source>
        <dbReference type="ARBA" id="ARBA00005349"/>
    </source>
</evidence>
<dbReference type="PANTHER" id="PTHR43876:SF25">
    <property type="entry name" value="MONOOXYGENASE NMA2164"/>
    <property type="match status" value="1"/>
</dbReference>
<evidence type="ECO:0000259" key="9">
    <source>
        <dbReference type="Pfam" id="PF01494"/>
    </source>
</evidence>
<keyword evidence="5" id="KW-0274">FAD</keyword>
<accession>A0ABU9B5F4</accession>
<keyword evidence="4" id="KW-0285">Flavoprotein</keyword>
<dbReference type="SUPFAM" id="SSF51905">
    <property type="entry name" value="FAD/NAD(P)-binding domain"/>
    <property type="match status" value="1"/>
</dbReference>
<dbReference type="PANTHER" id="PTHR43876">
    <property type="entry name" value="UBIQUINONE BIOSYNTHESIS MONOOXYGENASE COQ6, MITOCHONDRIAL"/>
    <property type="match status" value="1"/>
</dbReference>
<evidence type="ECO:0000256" key="5">
    <source>
        <dbReference type="ARBA" id="ARBA00022827"/>
    </source>
</evidence>
<protein>
    <submittedName>
        <fullName evidence="10">FAD-dependent monooxygenase</fullName>
    </submittedName>
</protein>
<name>A0ABU9B5F4_9BURK</name>
<reference evidence="10 11" key="1">
    <citation type="submission" date="2024-04" db="EMBL/GenBank/DDBJ databases">
        <title>Novel species of the genus Ideonella isolated from streams.</title>
        <authorList>
            <person name="Lu H."/>
        </authorList>
    </citation>
    <scope>NUCLEOTIDE SEQUENCE [LARGE SCALE GENOMIC DNA]</scope>
    <source>
        <strain evidence="10 11">BYS139W</strain>
    </source>
</reference>
<keyword evidence="7 10" id="KW-0503">Monooxygenase</keyword>